<evidence type="ECO:0000313" key="2">
    <source>
        <dbReference type="EMBL" id="MFC4425799.1"/>
    </source>
</evidence>
<evidence type="ECO:0000313" key="3">
    <source>
        <dbReference type="Proteomes" id="UP001595998"/>
    </source>
</evidence>
<organism evidence="2 3">
    <name type="scientific">Deinococcus navajonensis</name>
    <dbReference type="NCBI Taxonomy" id="309884"/>
    <lineage>
        <taxon>Bacteria</taxon>
        <taxon>Thermotogati</taxon>
        <taxon>Deinococcota</taxon>
        <taxon>Deinococci</taxon>
        <taxon>Deinococcales</taxon>
        <taxon>Deinococcaceae</taxon>
        <taxon>Deinococcus</taxon>
    </lineage>
</organism>
<feature type="signal peptide" evidence="1">
    <location>
        <begin position="1"/>
        <end position="23"/>
    </location>
</feature>
<proteinExistence type="predicted"/>
<dbReference type="Proteomes" id="UP001595998">
    <property type="component" value="Unassembled WGS sequence"/>
</dbReference>
<comment type="caution">
    <text evidence="2">The sequence shown here is derived from an EMBL/GenBank/DDBJ whole genome shotgun (WGS) entry which is preliminary data.</text>
</comment>
<dbReference type="EMBL" id="JBHSEH010000005">
    <property type="protein sequence ID" value="MFC4425799.1"/>
    <property type="molecule type" value="Genomic_DNA"/>
</dbReference>
<keyword evidence="1" id="KW-0732">Signal</keyword>
<accession>A0ABV8XJP9</accession>
<reference evidence="3" key="1">
    <citation type="journal article" date="2019" name="Int. J. Syst. Evol. Microbiol.">
        <title>The Global Catalogue of Microorganisms (GCM) 10K type strain sequencing project: providing services to taxonomists for standard genome sequencing and annotation.</title>
        <authorList>
            <consortium name="The Broad Institute Genomics Platform"/>
            <consortium name="The Broad Institute Genome Sequencing Center for Infectious Disease"/>
            <person name="Wu L."/>
            <person name="Ma J."/>
        </authorList>
    </citation>
    <scope>NUCLEOTIDE SEQUENCE [LARGE SCALE GENOMIC DNA]</scope>
    <source>
        <strain evidence="3">CCUG 56029</strain>
    </source>
</reference>
<evidence type="ECO:0008006" key="4">
    <source>
        <dbReference type="Google" id="ProtNLM"/>
    </source>
</evidence>
<name>A0ABV8XJP9_9DEIO</name>
<gene>
    <name evidence="2" type="ORF">ACFOZ9_06205</name>
</gene>
<evidence type="ECO:0000256" key="1">
    <source>
        <dbReference type="SAM" id="SignalP"/>
    </source>
</evidence>
<feature type="chain" id="PRO_5045495701" description="DUF1573 domain-containing protein" evidence="1">
    <location>
        <begin position="24"/>
        <end position="124"/>
    </location>
</feature>
<dbReference type="RefSeq" id="WP_380037550.1">
    <property type="nucleotide sequence ID" value="NZ_JBHSEH010000005.1"/>
</dbReference>
<protein>
    <recommendedName>
        <fullName evidence="4">DUF1573 domain-containing protein</fullName>
    </recommendedName>
</protein>
<keyword evidence="3" id="KW-1185">Reference proteome</keyword>
<sequence length="124" mass="13155">MKGGLTRLAMTAVLLSAASTAQAPAPAMKLQLTQGGALLVGRLNLPRADEVTGVWSGQGRARLLRCAPRCVSVQTLPLERTLQLGPDATYRIVLGGNFRAGQKVSLVLRLRHTSVLNITATVVR</sequence>